<dbReference type="FunFam" id="3.40.50.20:FF:000010">
    <property type="entry name" value="Propionyl-CoA carboxylase subunit alpha"/>
    <property type="match status" value="1"/>
</dbReference>
<dbReference type="Gene3D" id="2.40.50.100">
    <property type="match status" value="1"/>
</dbReference>
<keyword evidence="12" id="KW-1185">Reference proteome</keyword>
<dbReference type="InterPro" id="IPR011053">
    <property type="entry name" value="Single_hybrid_motif"/>
</dbReference>
<keyword evidence="3 7" id="KW-0547">Nucleotide-binding</keyword>
<evidence type="ECO:0000313" key="11">
    <source>
        <dbReference type="EMBL" id="CAL95685.1"/>
    </source>
</evidence>
<dbReference type="PROSITE" id="PS50979">
    <property type="entry name" value="BC"/>
    <property type="match status" value="1"/>
</dbReference>
<organism evidence="11 12">
    <name type="scientific">Azoarcus sp. (strain BH72)</name>
    <dbReference type="NCBI Taxonomy" id="418699"/>
    <lineage>
        <taxon>Bacteria</taxon>
        <taxon>Pseudomonadati</taxon>
        <taxon>Pseudomonadota</taxon>
        <taxon>Betaproteobacteria</taxon>
        <taxon>Rhodocyclales</taxon>
        <taxon>Zoogloeaceae</taxon>
        <taxon>Azoarcus</taxon>
    </lineage>
</organism>
<evidence type="ECO:0000256" key="7">
    <source>
        <dbReference type="PROSITE-ProRule" id="PRU00409"/>
    </source>
</evidence>
<dbReference type="InterPro" id="IPR011054">
    <property type="entry name" value="Rudment_hybrid_motif"/>
</dbReference>
<dbReference type="Pfam" id="PF00289">
    <property type="entry name" value="Biotin_carb_N"/>
    <property type="match status" value="1"/>
</dbReference>
<dbReference type="HOGENOM" id="CLU_000395_3_1_4"/>
<dbReference type="eggNOG" id="COG4770">
    <property type="taxonomic scope" value="Bacteria"/>
</dbReference>
<feature type="domain" description="ATP-grasp" evidence="9">
    <location>
        <begin position="120"/>
        <end position="317"/>
    </location>
</feature>
<dbReference type="InterPro" id="IPR005479">
    <property type="entry name" value="CPAse_ATP-bd"/>
</dbReference>
<dbReference type="PROSITE" id="PS50968">
    <property type="entry name" value="BIOTINYL_LIPOYL"/>
    <property type="match status" value="1"/>
</dbReference>
<keyword evidence="2 11" id="KW-0436">Ligase</keyword>
<dbReference type="Gene3D" id="3.30.700.40">
    <property type="match status" value="1"/>
</dbReference>
<dbReference type="SUPFAM" id="SSF51246">
    <property type="entry name" value="Rudiment single hybrid motif"/>
    <property type="match status" value="1"/>
</dbReference>
<dbReference type="STRING" id="62928.azo3068"/>
<dbReference type="Pfam" id="PF00364">
    <property type="entry name" value="Biotin_lipoyl"/>
    <property type="match status" value="1"/>
</dbReference>
<dbReference type="KEGG" id="azo:azo3068"/>
<dbReference type="SMART" id="SM00878">
    <property type="entry name" value="Biotin_carb_C"/>
    <property type="match status" value="1"/>
</dbReference>
<dbReference type="FunFam" id="3.30.1490.20:FF:000003">
    <property type="entry name" value="acetyl-CoA carboxylase isoform X1"/>
    <property type="match status" value="1"/>
</dbReference>
<proteinExistence type="predicted"/>
<dbReference type="SUPFAM" id="SSF52440">
    <property type="entry name" value="PreATP-grasp domain"/>
    <property type="match status" value="1"/>
</dbReference>
<dbReference type="SUPFAM" id="SSF56059">
    <property type="entry name" value="Glutathione synthetase ATP-binding domain-like"/>
    <property type="match status" value="1"/>
</dbReference>
<dbReference type="PROSITE" id="PS50975">
    <property type="entry name" value="ATP_GRASP"/>
    <property type="match status" value="1"/>
</dbReference>
<dbReference type="GO" id="GO:0004075">
    <property type="term" value="F:biotin carboxylase activity"/>
    <property type="evidence" value="ECO:0007669"/>
    <property type="project" value="UniProtKB-EC"/>
</dbReference>
<keyword evidence="6" id="KW-0092">Biotin</keyword>
<reference evidence="11 12" key="1">
    <citation type="journal article" date="2006" name="Nat. Biotechnol.">
        <title>Complete genome of the mutualistic, N2-fixing grass endophyte Azoarcus sp. strain BH72.</title>
        <authorList>
            <person name="Krause A."/>
            <person name="Ramakumar A."/>
            <person name="Bartels D."/>
            <person name="Battistoni F."/>
            <person name="Bekel T."/>
            <person name="Boch J."/>
            <person name="Boehm M."/>
            <person name="Friedrich F."/>
            <person name="Hurek T."/>
            <person name="Krause L."/>
            <person name="Linke B."/>
            <person name="McHardy A.C."/>
            <person name="Sarkar A."/>
            <person name="Schneiker S."/>
            <person name="Syed A.A."/>
            <person name="Thauer R."/>
            <person name="Vorhoelter F.-J."/>
            <person name="Weidner S."/>
            <person name="Puehler A."/>
            <person name="Reinhold-Hurek B."/>
            <person name="Kaiser O."/>
            <person name="Goesmann A."/>
        </authorList>
    </citation>
    <scope>NUCLEOTIDE SEQUENCE [LARGE SCALE GENOMIC DNA]</scope>
    <source>
        <strain evidence="11 12">BH72</strain>
    </source>
</reference>
<keyword evidence="4 7" id="KW-0067">ATP-binding</keyword>
<dbReference type="InterPro" id="IPR016185">
    <property type="entry name" value="PreATP-grasp_dom_sf"/>
</dbReference>
<evidence type="ECO:0000313" key="12">
    <source>
        <dbReference type="Proteomes" id="UP000002588"/>
    </source>
</evidence>
<dbReference type="InterPro" id="IPR005481">
    <property type="entry name" value="BC-like_N"/>
</dbReference>
<dbReference type="InterPro" id="IPR011761">
    <property type="entry name" value="ATP-grasp"/>
</dbReference>
<dbReference type="PANTHER" id="PTHR18866:SF33">
    <property type="entry name" value="METHYLCROTONOYL-COA CARBOXYLASE SUBUNIT ALPHA, MITOCHONDRIAL-RELATED"/>
    <property type="match status" value="1"/>
</dbReference>
<evidence type="ECO:0000256" key="6">
    <source>
        <dbReference type="ARBA" id="ARBA00023267"/>
    </source>
</evidence>
<name>A1KA29_AZOSB</name>
<dbReference type="InterPro" id="IPR011764">
    <property type="entry name" value="Biotin_carboxylation_dom"/>
</dbReference>
<dbReference type="Pfam" id="PF02785">
    <property type="entry name" value="Biotin_carb_C"/>
    <property type="match status" value="1"/>
</dbReference>
<dbReference type="PANTHER" id="PTHR18866">
    <property type="entry name" value="CARBOXYLASE:PYRUVATE/ACETYL-COA/PROPIONYL-COA CARBOXYLASE"/>
    <property type="match status" value="1"/>
</dbReference>
<evidence type="ECO:0000259" key="8">
    <source>
        <dbReference type="PROSITE" id="PS50968"/>
    </source>
</evidence>
<feature type="domain" description="Lipoyl-binding" evidence="8">
    <location>
        <begin position="586"/>
        <end position="663"/>
    </location>
</feature>
<sequence length="666" mass="72193">MFNKILIANRGEIACRVIKTARRMGIKTVAVYSEADANARHVRLADEAVLIGPAAARESYLVIDRIIAAAKATGAQAIHPGYGFLSENEDFCEACEREGIVFIGPPVSAIRAMGSKSEAKKLMEAARVPLTPGYHGDNQEPAFLHRQADGIGYPVLIKAAAGGGGKGMRLVEKSEDFIDALASCKREAISSFGDDHVLVEKYITRPRHIEIQVFGDSHGNCVYLFERDCSVQRRHQKVLEEAPAPGMTAERRAAMGKAAVEAARAVGYVGAGTVEFIANQDGSFYFMEMNTRLQVEHPVTEMITGLDLVEWQLRVASGEKLPLAQEQLQIRGHALEARIYAEDPAKGFLPSTGKLVHLAPPAEGLHVRVDTGVEEGDEISPHYDPMIAKLIVWDINRDRALARMLQALADYRVVGVANNIEFLSRLTACPAFATADLDTGLIERERAYLFPEGDAIPAEVWRVAALAELLRDRRYGEEKAQRGRDPLSPWHARDGWRMNASARRNLVFRAGEAQQTVSVSYRANGFALTVDGNTVSARGELNPRGLLHVDFDGARMDATVIAAGEKRHIFLHGRSWQLASVDPLHHAGEGGGAEGGLLAPMPGKVIALLAEAGAKVEKGAPLLILEAMKMEHTITAPATGTVKGFRFAVGDQVGDGAELVEFEVAG</sequence>
<dbReference type="CDD" id="cd06850">
    <property type="entry name" value="biotinyl_domain"/>
    <property type="match status" value="1"/>
</dbReference>
<dbReference type="Pfam" id="PF21139">
    <property type="entry name" value="BT_MCC_alpha"/>
    <property type="match status" value="1"/>
</dbReference>
<dbReference type="SUPFAM" id="SSF51230">
    <property type="entry name" value="Single hybrid motif"/>
    <property type="match status" value="1"/>
</dbReference>
<dbReference type="InterPro" id="IPR000089">
    <property type="entry name" value="Biotin_lipoyl"/>
</dbReference>
<dbReference type="InterPro" id="IPR005482">
    <property type="entry name" value="Biotin_COase_C"/>
</dbReference>
<dbReference type="Proteomes" id="UP000002588">
    <property type="component" value="Chromosome"/>
</dbReference>
<feature type="domain" description="Biotin carboxylation" evidence="10">
    <location>
        <begin position="1"/>
        <end position="447"/>
    </location>
</feature>
<evidence type="ECO:0000259" key="10">
    <source>
        <dbReference type="PROSITE" id="PS50979"/>
    </source>
</evidence>
<evidence type="ECO:0000256" key="5">
    <source>
        <dbReference type="ARBA" id="ARBA00022946"/>
    </source>
</evidence>
<dbReference type="EC" id="6.3.4.14" evidence="11"/>
<dbReference type="Pfam" id="PF02786">
    <property type="entry name" value="CPSase_L_D2"/>
    <property type="match status" value="1"/>
</dbReference>
<protein>
    <submittedName>
        <fullName evidence="11">Probable biotin carboxylase subunit of acetyl-CoA carboxylase</fullName>
        <ecNumber evidence="11">6.3.4.14</ecNumber>
    </submittedName>
</protein>
<evidence type="ECO:0000256" key="2">
    <source>
        <dbReference type="ARBA" id="ARBA00022598"/>
    </source>
</evidence>
<dbReference type="AlphaFoldDB" id="A1KA29"/>
<accession>A1KA29</accession>
<dbReference type="PROSITE" id="PS00866">
    <property type="entry name" value="CPSASE_1"/>
    <property type="match status" value="1"/>
</dbReference>
<dbReference type="FunFam" id="3.30.470.20:FF:000028">
    <property type="entry name" value="Methylcrotonoyl-CoA carboxylase subunit alpha, mitochondrial"/>
    <property type="match status" value="1"/>
</dbReference>
<dbReference type="GO" id="GO:0005524">
    <property type="term" value="F:ATP binding"/>
    <property type="evidence" value="ECO:0007669"/>
    <property type="project" value="UniProtKB-UniRule"/>
</dbReference>
<dbReference type="InterPro" id="IPR050856">
    <property type="entry name" value="Biotin_carboxylase_complex"/>
</dbReference>
<dbReference type="Gene3D" id="3.30.470.20">
    <property type="entry name" value="ATP-grasp fold, B domain"/>
    <property type="match status" value="1"/>
</dbReference>
<evidence type="ECO:0000259" key="9">
    <source>
        <dbReference type="PROSITE" id="PS50975"/>
    </source>
</evidence>
<evidence type="ECO:0000256" key="4">
    <source>
        <dbReference type="ARBA" id="ARBA00022840"/>
    </source>
</evidence>
<dbReference type="InterPro" id="IPR048429">
    <property type="entry name" value="MCC_alpha_BT"/>
</dbReference>
<evidence type="ECO:0000256" key="1">
    <source>
        <dbReference type="ARBA" id="ARBA00001953"/>
    </source>
</evidence>
<dbReference type="PROSITE" id="PS00867">
    <property type="entry name" value="CPSASE_2"/>
    <property type="match status" value="1"/>
</dbReference>
<dbReference type="NCBIfam" id="NF006367">
    <property type="entry name" value="PRK08591.1"/>
    <property type="match status" value="1"/>
</dbReference>
<dbReference type="EMBL" id="AM406670">
    <property type="protein sequence ID" value="CAL95685.1"/>
    <property type="molecule type" value="Genomic_DNA"/>
</dbReference>
<keyword evidence="5" id="KW-0809">Transit peptide</keyword>
<gene>
    <name evidence="11" type="primary">accC2</name>
    <name evidence="11" type="ordered locus">azo3068</name>
</gene>
<comment type="cofactor">
    <cofactor evidence="1">
        <name>biotin</name>
        <dbReference type="ChEBI" id="CHEBI:57586"/>
    </cofactor>
</comment>
<dbReference type="FunFam" id="2.40.50.100:FF:000003">
    <property type="entry name" value="Acetyl-CoA carboxylase biotin carboxyl carrier protein"/>
    <property type="match status" value="1"/>
</dbReference>
<dbReference type="RefSeq" id="WP_011766793.1">
    <property type="nucleotide sequence ID" value="NC_008702.1"/>
</dbReference>
<dbReference type="GO" id="GO:0046872">
    <property type="term" value="F:metal ion binding"/>
    <property type="evidence" value="ECO:0007669"/>
    <property type="project" value="InterPro"/>
</dbReference>
<evidence type="ECO:0000256" key="3">
    <source>
        <dbReference type="ARBA" id="ARBA00022741"/>
    </source>
</evidence>